<dbReference type="InterPro" id="IPR002711">
    <property type="entry name" value="HNH"/>
</dbReference>
<keyword evidence="3" id="KW-0540">Nuclease</keyword>
<dbReference type="InterPro" id="IPR047693">
    <property type="entry name" value="RNA-guided_IscB-like"/>
</dbReference>
<dbReference type="GO" id="GO:0003676">
    <property type="term" value="F:nucleic acid binding"/>
    <property type="evidence" value="ECO:0007669"/>
    <property type="project" value="InterPro"/>
</dbReference>
<evidence type="ECO:0000256" key="1">
    <source>
        <dbReference type="SAM" id="MobiDB-lite"/>
    </source>
</evidence>
<dbReference type="SMART" id="SM00507">
    <property type="entry name" value="HNHc"/>
    <property type="match status" value="1"/>
</dbReference>
<evidence type="ECO:0000259" key="2">
    <source>
        <dbReference type="SMART" id="SM00507"/>
    </source>
</evidence>
<name>A0AAP5IAV6_9CYAN</name>
<feature type="domain" description="HNH nuclease" evidence="2">
    <location>
        <begin position="197"/>
        <end position="248"/>
    </location>
</feature>
<dbReference type="Pfam" id="PF01844">
    <property type="entry name" value="HNH"/>
    <property type="match status" value="1"/>
</dbReference>
<dbReference type="NCBIfam" id="NF040563">
    <property type="entry name" value="guided_IscB"/>
    <property type="match status" value="1"/>
</dbReference>
<dbReference type="CDD" id="cd00085">
    <property type="entry name" value="HNHc"/>
    <property type="match status" value="1"/>
</dbReference>
<dbReference type="RefSeq" id="WP_208342198.1">
    <property type="nucleotide sequence ID" value="NZ_CAWQFN010000103.1"/>
</dbReference>
<dbReference type="GO" id="GO:0008270">
    <property type="term" value="F:zinc ion binding"/>
    <property type="evidence" value="ECO:0007669"/>
    <property type="project" value="InterPro"/>
</dbReference>
<evidence type="ECO:0000313" key="3">
    <source>
        <dbReference type="EMBL" id="MDR9895695.1"/>
    </source>
</evidence>
<feature type="region of interest" description="Disordered" evidence="1">
    <location>
        <begin position="101"/>
        <end position="137"/>
    </location>
</feature>
<dbReference type="InterPro" id="IPR052892">
    <property type="entry name" value="NA-targeting_endonuclease"/>
</dbReference>
<keyword evidence="4" id="KW-1185">Reference proteome</keyword>
<dbReference type="InterPro" id="IPR003615">
    <property type="entry name" value="HNH_nuc"/>
</dbReference>
<dbReference type="Proteomes" id="UP000667802">
    <property type="component" value="Unassembled WGS sequence"/>
</dbReference>
<dbReference type="AlphaFoldDB" id="A0AAP5IAV6"/>
<dbReference type="EMBL" id="JAALHA020000005">
    <property type="protein sequence ID" value="MDR9895695.1"/>
    <property type="molecule type" value="Genomic_DNA"/>
</dbReference>
<dbReference type="InterPro" id="IPR025938">
    <property type="entry name" value="RRXRR_dom"/>
</dbReference>
<dbReference type="Pfam" id="PF14239">
    <property type="entry name" value="RRXRR"/>
    <property type="match status" value="1"/>
</dbReference>
<reference evidence="4" key="1">
    <citation type="journal article" date="2021" name="Science">
        <title>Hunting the eagle killer: A cyanobacterial neurotoxin causes vacuolar myelinopathy.</title>
        <authorList>
            <person name="Breinlinger S."/>
            <person name="Phillips T.J."/>
            <person name="Haram B.N."/>
            <person name="Mares J."/>
            <person name="Martinez Yerena J.A."/>
            <person name="Hrouzek P."/>
            <person name="Sobotka R."/>
            <person name="Henderson W.M."/>
            <person name="Schmieder P."/>
            <person name="Williams S.M."/>
            <person name="Lauderdale J.D."/>
            <person name="Wilde H.D."/>
            <person name="Gerrin W."/>
            <person name="Kust A."/>
            <person name="Washington J.W."/>
            <person name="Wagner C."/>
            <person name="Geier B."/>
            <person name="Liebeke M."/>
            <person name="Enke H."/>
            <person name="Niedermeyer T.H.J."/>
            <person name="Wilde S.B."/>
        </authorList>
    </citation>
    <scope>NUCLEOTIDE SEQUENCE [LARGE SCALE GENOMIC DNA]</scope>
    <source>
        <strain evidence="4">Thurmond2011</strain>
    </source>
</reference>
<dbReference type="PANTHER" id="PTHR33877">
    <property type="entry name" value="SLL1193 PROTEIN"/>
    <property type="match status" value="1"/>
</dbReference>
<gene>
    <name evidence="3" type="primary">iscB</name>
    <name evidence="3" type="ORF">G7B40_014115</name>
</gene>
<evidence type="ECO:0000313" key="4">
    <source>
        <dbReference type="Proteomes" id="UP000667802"/>
    </source>
</evidence>
<protein>
    <submittedName>
        <fullName evidence="3">RNA-guided endonuclease IscB</fullName>
    </submittedName>
</protein>
<organism evidence="3 4">
    <name type="scientific">Aetokthonos hydrillicola Thurmond2011</name>
    <dbReference type="NCBI Taxonomy" id="2712845"/>
    <lineage>
        <taxon>Bacteria</taxon>
        <taxon>Bacillati</taxon>
        <taxon>Cyanobacteriota</taxon>
        <taxon>Cyanophyceae</taxon>
        <taxon>Nostocales</taxon>
        <taxon>Hapalosiphonaceae</taxon>
        <taxon>Aetokthonos</taxon>
    </lineage>
</organism>
<accession>A0AAP5IAV6</accession>
<feature type="compositionally biased region" description="Basic residues" evidence="1">
    <location>
        <begin position="101"/>
        <end position="116"/>
    </location>
</feature>
<sequence>MSKVLVIDTDKKPLNPIHPATARQLLNNGKAAIYRRFPFTIMLKKSCQLDVVVEPLRIKIDPGSKTTGFALVNDSTGEVVWAAELQHRGFAIKESLNSRRAIRRGRRNRKTRYRQPPKHEWFRKGNKQPCPKQRREGWLPPSLMSRVHNIETWVKRLRKFANITAISQELVRFDTQLMQNPDIQGKEYQQGTLAGYETREYLLEKWGRQCAYCGVKDVPLQVEHIHPKAKGGTNRISNLTLSCEKCNLKKGTQDIKEFLKKDPKRFTEIEAQAKKPLVDTAAVNATRFRLLETLKALGLPVETGSGGLTKFNRTTQSLDKTHWIDAACVGKSTPNKLWVNGVKPLLIKAAGHGTRQSCRTDKHGFPIRHCAREKIHFGFTTGDIVKAVVTKGKKVGIYTGRIATRATGSFNISTKNGLIEGISYKYCKTIHRKDGYGCAV</sequence>
<dbReference type="GO" id="GO:0004519">
    <property type="term" value="F:endonuclease activity"/>
    <property type="evidence" value="ECO:0007669"/>
    <property type="project" value="UniProtKB-KW"/>
</dbReference>
<dbReference type="Gene3D" id="1.10.30.50">
    <property type="match status" value="1"/>
</dbReference>
<comment type="caution">
    <text evidence="3">The sequence shown here is derived from an EMBL/GenBank/DDBJ whole genome shotgun (WGS) entry which is preliminary data.</text>
</comment>
<proteinExistence type="predicted"/>
<keyword evidence="3" id="KW-0378">Hydrolase</keyword>
<keyword evidence="3" id="KW-0255">Endonuclease</keyword>
<dbReference type="PANTHER" id="PTHR33877:SF2">
    <property type="entry name" value="OS07G0170200 PROTEIN"/>
    <property type="match status" value="1"/>
</dbReference>